<dbReference type="Pfam" id="PF00004">
    <property type="entry name" value="AAA"/>
    <property type="match status" value="2"/>
</dbReference>
<keyword evidence="3" id="KW-0067">ATP-binding</keyword>
<feature type="domain" description="AAA+ ATPase" evidence="4">
    <location>
        <begin position="878"/>
        <end position="1017"/>
    </location>
</feature>
<dbReference type="PANTHER" id="PTHR43392:SF2">
    <property type="entry name" value="AAA-TYPE ATPASE FAMILY PROTEIN _ ANKYRIN REPEAT FAMILY PROTEIN"/>
    <property type="match status" value="1"/>
</dbReference>
<evidence type="ECO:0000313" key="6">
    <source>
        <dbReference type="Proteomes" id="UP001180754"/>
    </source>
</evidence>
<dbReference type="Gene3D" id="3.40.50.300">
    <property type="entry name" value="P-loop containing nucleotide triphosphate hydrolases"/>
    <property type="match status" value="2"/>
</dbReference>
<dbReference type="SUPFAM" id="SSF51126">
    <property type="entry name" value="Pectin lyase-like"/>
    <property type="match status" value="3"/>
</dbReference>
<keyword evidence="6" id="KW-1185">Reference proteome</keyword>
<dbReference type="Proteomes" id="UP001180754">
    <property type="component" value="Unassembled WGS sequence"/>
</dbReference>
<keyword evidence="2" id="KW-0547">Nucleotide-binding</keyword>
<dbReference type="EMBL" id="JAVRFD010000001">
    <property type="protein sequence ID" value="MDT0541431.1"/>
    <property type="molecule type" value="Genomic_DNA"/>
</dbReference>
<dbReference type="InterPro" id="IPR003593">
    <property type="entry name" value="AAA+_ATPase"/>
</dbReference>
<dbReference type="PANTHER" id="PTHR43392">
    <property type="entry name" value="AAA-TYPE ATPASE FAMILY PROTEIN / ANKYRIN REPEAT FAMILY PROTEIN"/>
    <property type="match status" value="1"/>
</dbReference>
<comment type="similarity">
    <text evidence="1">Belongs to the CbxX/CfxQ family.</text>
</comment>
<dbReference type="InterPro" id="IPR000641">
    <property type="entry name" value="CbxX/CfxQ"/>
</dbReference>
<evidence type="ECO:0000313" key="5">
    <source>
        <dbReference type="EMBL" id="MDT0541431.1"/>
    </source>
</evidence>
<dbReference type="Pfam" id="PF17866">
    <property type="entry name" value="AAA_lid_6"/>
    <property type="match status" value="2"/>
</dbReference>
<dbReference type="SMART" id="SM00710">
    <property type="entry name" value="PbH1"/>
    <property type="match status" value="14"/>
</dbReference>
<dbReference type="InterPro" id="IPR039448">
    <property type="entry name" value="Beta_helix"/>
</dbReference>
<feature type="domain" description="AAA+ ATPase" evidence="4">
    <location>
        <begin position="598"/>
        <end position="739"/>
    </location>
</feature>
<sequence length="1106" mass="115734">MSRQLLTVGPDQTENFRTIGEALAKARTGAVIRVKPGRYRENLTVRTRLTIVADGDRGSVEICPPRGTAVVLVADAVMLTDLTLRGGSEDLPVVDAPRGQVAMDGCTVVGSGWTALLARENGSLAMRGCRISNPEGAGVVDTAPTGSIIDDCLIEHLGTSAVVLSEQARTTVRGCRMRDAKGNGLLAGGEAQGRVEDCDISGTEKPAIALEGRCATHVARTHVHDTSVGVYVTSAARPVLEEVTVSDTTGPGIVLAQGADPELLRCGTARTKGNGLAVTERSRGTFQDCAFDAAASSAIRVVGSSAPLLSDTTVRDCADATAAVLLSEDASAEFDRLEVVDAAGVAVSIRTGANPLLRNARLLAPGGHGVEVVEDGRGRLEDCTVAHSAGAGIRVAGGGAPEITGTVLRSTAQAAVWVGTGGRATVRDCQIHASTAAGLHVESGAELSAGHTQVAEAGAHGVLVANGGRATLDTCQISGSVGDGIRVDSSEQVTLTDCAVRDNRGAGLKQTRATERLTVQGLNSSGNATPDAWGETAGDLAQEGKAAAGPGEKKPEGPLAELESLIGLADVKHQVRTLVNLNQLAQRRASLGMPVPPMSRHLVFSGPPGTGKTTVARLYGGILAELGVLRSGHLVEVSRADLVAQVIGGTAIKTTDAFNEALGGVLFIDEAYTLLSDGKGSGADFGKEAIDTLLKLMEDHRDEVVVIAAGYTDEMGSFLASNPGMASRFTRTIDFANYSVEELVTITESMCAAHRYELAPSTLDALARHYERMPRDATFGNGRAARQVFEEMVDRQAFRLGSMANPAEADLSLLLPEDIADKSAAGAGADGGRSSEELLADLDAMIGLEAVKREVTDLVNLLSATKRRQAAGLPTPKISHHLVFSGPPGTGKTTVARLYADLLLSLGVLATGQLVEVARADLVGRYVGHTAQLTKEVFERALGGVLFIDEAYTLTPEGAGSDFGREAVDTLLKLMEDHRDEVVVIVAGYTEEMARFLASNPGLASRFSRSVNFEHYSTDELVEIMSRHATASGYDCAPETVEALLQYVAGLPRDRSFGNARTARQILEAMMTRQARRIGPMAAPGLDDLRLLLPEDLPTDTRQPAG</sequence>
<dbReference type="InterPro" id="IPR041627">
    <property type="entry name" value="AAA_lid_6"/>
</dbReference>
<dbReference type="SMART" id="SM00382">
    <property type="entry name" value="AAA"/>
    <property type="match status" value="2"/>
</dbReference>
<evidence type="ECO:0000256" key="1">
    <source>
        <dbReference type="ARBA" id="ARBA00010378"/>
    </source>
</evidence>
<dbReference type="InterPro" id="IPR012334">
    <property type="entry name" value="Pectin_lyas_fold"/>
</dbReference>
<accession>A0ABU2X697</accession>
<dbReference type="InterPro" id="IPR027417">
    <property type="entry name" value="P-loop_NTPase"/>
</dbReference>
<evidence type="ECO:0000256" key="2">
    <source>
        <dbReference type="ARBA" id="ARBA00022741"/>
    </source>
</evidence>
<comment type="caution">
    <text evidence="5">The sequence shown here is derived from an EMBL/GenBank/DDBJ whole genome shotgun (WGS) entry which is preliminary data.</text>
</comment>
<dbReference type="SUPFAM" id="SSF52540">
    <property type="entry name" value="P-loop containing nucleoside triphosphate hydrolases"/>
    <property type="match status" value="2"/>
</dbReference>
<dbReference type="Pfam" id="PF13229">
    <property type="entry name" value="Beta_helix"/>
    <property type="match status" value="2"/>
</dbReference>
<dbReference type="Gene3D" id="2.160.20.10">
    <property type="entry name" value="Single-stranded right-handed beta-helix, Pectin lyase-like"/>
    <property type="match status" value="3"/>
</dbReference>
<name>A0ABU2X697_9ACTN</name>
<evidence type="ECO:0000256" key="3">
    <source>
        <dbReference type="ARBA" id="ARBA00022840"/>
    </source>
</evidence>
<evidence type="ECO:0000259" key="4">
    <source>
        <dbReference type="SMART" id="SM00382"/>
    </source>
</evidence>
<dbReference type="RefSeq" id="WP_311721698.1">
    <property type="nucleotide sequence ID" value="NZ_JAVRFD010000001.1"/>
</dbReference>
<dbReference type="InterPro" id="IPR050773">
    <property type="entry name" value="CbxX/CfxQ_RuBisCO_ESX"/>
</dbReference>
<organism evidence="5 6">
    <name type="scientific">Streptomyces lonegramiae</name>
    <dbReference type="NCBI Taxonomy" id="3075524"/>
    <lineage>
        <taxon>Bacteria</taxon>
        <taxon>Bacillati</taxon>
        <taxon>Actinomycetota</taxon>
        <taxon>Actinomycetes</taxon>
        <taxon>Kitasatosporales</taxon>
        <taxon>Streptomycetaceae</taxon>
        <taxon>Streptomyces</taxon>
    </lineage>
</organism>
<protein>
    <submittedName>
        <fullName evidence="5">AAA family ATPase</fullName>
    </submittedName>
</protein>
<dbReference type="InterPro" id="IPR006626">
    <property type="entry name" value="PbH1"/>
</dbReference>
<dbReference type="PRINTS" id="PR00819">
    <property type="entry name" value="CBXCFQXSUPER"/>
</dbReference>
<reference evidence="5" key="1">
    <citation type="submission" date="2024-05" db="EMBL/GenBank/DDBJ databases">
        <title>30 novel species of actinomycetes from the DSMZ collection.</title>
        <authorList>
            <person name="Nouioui I."/>
        </authorList>
    </citation>
    <scope>NUCLEOTIDE SEQUENCE</scope>
    <source>
        <strain evidence="5">DSM 41529</strain>
    </source>
</reference>
<dbReference type="Gene3D" id="1.10.8.60">
    <property type="match status" value="2"/>
</dbReference>
<dbReference type="InterPro" id="IPR011050">
    <property type="entry name" value="Pectin_lyase_fold/virulence"/>
</dbReference>
<dbReference type="InterPro" id="IPR003959">
    <property type="entry name" value="ATPase_AAA_core"/>
</dbReference>
<dbReference type="CDD" id="cd00009">
    <property type="entry name" value="AAA"/>
    <property type="match status" value="2"/>
</dbReference>
<proteinExistence type="inferred from homology"/>
<gene>
    <name evidence="5" type="ORF">RND15_01705</name>
</gene>